<dbReference type="CDD" id="cd18103">
    <property type="entry name" value="SpoU-like_RlmB"/>
    <property type="match status" value="1"/>
</dbReference>
<dbReference type="PANTHER" id="PTHR46429:SF1">
    <property type="entry name" value="23S RRNA (GUANOSINE-2'-O-)-METHYLTRANSFERASE RLMB"/>
    <property type="match status" value="1"/>
</dbReference>
<evidence type="ECO:0000313" key="7">
    <source>
        <dbReference type="Proteomes" id="UP000245634"/>
    </source>
</evidence>
<dbReference type="InterPro" id="IPR029028">
    <property type="entry name" value="Alpha/beta_knot_MTases"/>
</dbReference>
<comment type="similarity">
    <text evidence="1">Belongs to the class IV-like SAM-binding methyltransferase superfamily. RNA methyltransferase TrmH family.</text>
</comment>
<proteinExistence type="inferred from homology"/>
<organism evidence="6 7">
    <name type="scientific">Tumebacillus permanentifrigoris</name>
    <dbReference type="NCBI Taxonomy" id="378543"/>
    <lineage>
        <taxon>Bacteria</taxon>
        <taxon>Bacillati</taxon>
        <taxon>Bacillota</taxon>
        <taxon>Bacilli</taxon>
        <taxon>Bacillales</taxon>
        <taxon>Alicyclobacillaceae</taxon>
        <taxon>Tumebacillus</taxon>
    </lineage>
</organism>
<keyword evidence="7" id="KW-1185">Reference proteome</keyword>
<accession>A0A316D375</accession>
<evidence type="ECO:0000259" key="5">
    <source>
        <dbReference type="SMART" id="SM00967"/>
    </source>
</evidence>
<dbReference type="GO" id="GO:0032259">
    <property type="term" value="P:methylation"/>
    <property type="evidence" value="ECO:0007669"/>
    <property type="project" value="UniProtKB-KW"/>
</dbReference>
<dbReference type="SMART" id="SM00967">
    <property type="entry name" value="SpoU_sub_bind"/>
    <property type="match status" value="1"/>
</dbReference>
<dbReference type="Pfam" id="PF00588">
    <property type="entry name" value="SpoU_methylase"/>
    <property type="match status" value="1"/>
</dbReference>
<dbReference type="Gene3D" id="3.30.1330.30">
    <property type="match status" value="1"/>
</dbReference>
<feature type="region of interest" description="Disordered" evidence="4">
    <location>
        <begin position="1"/>
        <end position="115"/>
    </location>
</feature>
<dbReference type="OrthoDB" id="9794400at2"/>
<dbReference type="InterPro" id="IPR013123">
    <property type="entry name" value="SpoU_subst-bd"/>
</dbReference>
<dbReference type="NCBIfam" id="TIGR00186">
    <property type="entry name" value="rRNA_methyl_3"/>
    <property type="match status" value="1"/>
</dbReference>
<feature type="compositionally biased region" description="Basic and acidic residues" evidence="4">
    <location>
        <begin position="82"/>
        <end position="97"/>
    </location>
</feature>
<dbReference type="InterPro" id="IPR029064">
    <property type="entry name" value="Ribosomal_eL30-like_sf"/>
</dbReference>
<dbReference type="InterPro" id="IPR004441">
    <property type="entry name" value="rRNA_MeTrfase_TrmH"/>
</dbReference>
<comment type="caution">
    <text evidence="6">The sequence shown here is derived from an EMBL/GenBank/DDBJ whole genome shotgun (WGS) entry which is preliminary data.</text>
</comment>
<evidence type="ECO:0000256" key="3">
    <source>
        <dbReference type="ARBA" id="ARBA00022679"/>
    </source>
</evidence>
<dbReference type="AlphaFoldDB" id="A0A316D375"/>
<name>A0A316D375_9BACL</name>
<dbReference type="Proteomes" id="UP000245634">
    <property type="component" value="Unassembled WGS sequence"/>
</dbReference>
<keyword evidence="3 6" id="KW-0808">Transferase</keyword>
<dbReference type="Gene3D" id="3.40.1280.10">
    <property type="match status" value="1"/>
</dbReference>
<dbReference type="InterPro" id="IPR001537">
    <property type="entry name" value="SpoU_MeTrfase"/>
</dbReference>
<feature type="compositionally biased region" description="Basic and acidic residues" evidence="4">
    <location>
        <begin position="37"/>
        <end position="67"/>
    </location>
</feature>
<dbReference type="InterPro" id="IPR029026">
    <property type="entry name" value="tRNA_m1G_MTases_N"/>
</dbReference>
<feature type="compositionally biased region" description="Gly residues" evidence="4">
    <location>
        <begin position="68"/>
        <end position="80"/>
    </location>
</feature>
<keyword evidence="2 6" id="KW-0489">Methyltransferase</keyword>
<reference evidence="6 7" key="1">
    <citation type="submission" date="2018-05" db="EMBL/GenBank/DDBJ databases">
        <title>Genomic Encyclopedia of Type Strains, Phase IV (KMG-IV): sequencing the most valuable type-strain genomes for metagenomic binning, comparative biology and taxonomic classification.</title>
        <authorList>
            <person name="Goeker M."/>
        </authorList>
    </citation>
    <scope>NUCLEOTIDE SEQUENCE [LARGE SCALE GENOMIC DNA]</scope>
    <source>
        <strain evidence="6 7">DSM 18773</strain>
    </source>
</reference>
<dbReference type="EMBL" id="QGGL01000022">
    <property type="protein sequence ID" value="PWK05656.1"/>
    <property type="molecule type" value="Genomic_DNA"/>
</dbReference>
<feature type="domain" description="RNA 2-O ribose methyltransferase substrate binding" evidence="5">
    <location>
        <begin position="111"/>
        <end position="186"/>
    </location>
</feature>
<evidence type="ECO:0000256" key="2">
    <source>
        <dbReference type="ARBA" id="ARBA00022603"/>
    </source>
</evidence>
<dbReference type="SUPFAM" id="SSF75217">
    <property type="entry name" value="alpha/beta knot"/>
    <property type="match status" value="1"/>
</dbReference>
<gene>
    <name evidence="6" type="ORF">C7459_12222</name>
</gene>
<dbReference type="PANTHER" id="PTHR46429">
    <property type="entry name" value="23S RRNA (GUANOSINE-2'-O-)-METHYLTRANSFERASE RLMB"/>
    <property type="match status" value="1"/>
</dbReference>
<evidence type="ECO:0000256" key="1">
    <source>
        <dbReference type="ARBA" id="ARBA00007228"/>
    </source>
</evidence>
<dbReference type="GO" id="GO:0005829">
    <property type="term" value="C:cytosol"/>
    <property type="evidence" value="ECO:0007669"/>
    <property type="project" value="TreeGrafter"/>
</dbReference>
<sequence length="353" mass="37926">MKKYPSQAARAKKAPGGPRGRGGADKFAGKAKFVHTAGEERPERGTRDTFERGARPERSNDRPDRGGFKSGGFKSGGFKSGGRNDRNDRGARDDRRAQGFGGEDAANPNEQVEGRHPVLEALKSGRTINKILMTEGATGTTVMEILAKARQASVIVQTVPKNKLDQIADGRNHQGVIAYIAAKDYAELEDIIEAATNSPRPGLIIVLDEIEDPFNLGSILRTADGVGAHGVVIPKRRAVPLTATVAKASAGAIEHVPVARVANISQTIETLKKMGYWVVGTDVDGESMYHQIDMTVPIVMVIGNEGTGLGEAIKKRCDYLVRLPMIGQVQSLNAGVATGILLYEVLRQRGEKR</sequence>
<dbReference type="FunFam" id="3.40.1280.10:FF:000008">
    <property type="entry name" value="Group 3 RNA methyltransferase TrmH"/>
    <property type="match status" value="1"/>
</dbReference>
<dbReference type="SUPFAM" id="SSF55315">
    <property type="entry name" value="L30e-like"/>
    <property type="match status" value="1"/>
</dbReference>
<dbReference type="GO" id="GO:0008173">
    <property type="term" value="F:RNA methyltransferase activity"/>
    <property type="evidence" value="ECO:0007669"/>
    <property type="project" value="InterPro"/>
</dbReference>
<dbReference type="Pfam" id="PF08032">
    <property type="entry name" value="SpoU_sub_bind"/>
    <property type="match status" value="1"/>
</dbReference>
<dbReference type="GO" id="GO:0003723">
    <property type="term" value="F:RNA binding"/>
    <property type="evidence" value="ECO:0007669"/>
    <property type="project" value="InterPro"/>
</dbReference>
<dbReference type="GO" id="GO:0006396">
    <property type="term" value="P:RNA processing"/>
    <property type="evidence" value="ECO:0007669"/>
    <property type="project" value="InterPro"/>
</dbReference>
<protein>
    <submittedName>
        <fullName evidence="6">23S rRNA (Guanosine2251-2'-O)-methyltransferase</fullName>
    </submittedName>
</protein>
<evidence type="ECO:0000313" key="6">
    <source>
        <dbReference type="EMBL" id="PWK05656.1"/>
    </source>
</evidence>
<evidence type="ECO:0000256" key="4">
    <source>
        <dbReference type="SAM" id="MobiDB-lite"/>
    </source>
</evidence>